<reference evidence="2 3" key="1">
    <citation type="journal article" date="2024" name="bioRxiv">
        <title>A reference genome for Trichogramma kaykai: A tiny desert-dwelling parasitoid wasp with competing sex-ratio distorters.</title>
        <authorList>
            <person name="Culotta J."/>
            <person name="Lindsey A.R."/>
        </authorList>
    </citation>
    <scope>NUCLEOTIDE SEQUENCE [LARGE SCALE GENOMIC DNA]</scope>
    <source>
        <strain evidence="2 3">KSX58</strain>
    </source>
</reference>
<evidence type="ECO:0000313" key="2">
    <source>
        <dbReference type="EMBL" id="KAL3386637.1"/>
    </source>
</evidence>
<evidence type="ECO:0000313" key="3">
    <source>
        <dbReference type="Proteomes" id="UP001627154"/>
    </source>
</evidence>
<keyword evidence="3" id="KW-1185">Reference proteome</keyword>
<dbReference type="AlphaFoldDB" id="A0ABD2W2A5"/>
<dbReference type="EMBL" id="JBJJXI010000146">
    <property type="protein sequence ID" value="KAL3386637.1"/>
    <property type="molecule type" value="Genomic_DNA"/>
</dbReference>
<gene>
    <name evidence="2" type="ORF">TKK_018120</name>
</gene>
<feature type="compositionally biased region" description="Polar residues" evidence="1">
    <location>
        <begin position="31"/>
        <end position="42"/>
    </location>
</feature>
<proteinExistence type="predicted"/>
<accession>A0ABD2W2A5</accession>
<evidence type="ECO:0000256" key="1">
    <source>
        <dbReference type="SAM" id="MobiDB-lite"/>
    </source>
</evidence>
<name>A0ABD2W2A5_9HYME</name>
<dbReference type="Proteomes" id="UP001627154">
    <property type="component" value="Unassembled WGS sequence"/>
</dbReference>
<protein>
    <submittedName>
        <fullName evidence="2">Uncharacterized protein</fullName>
    </submittedName>
</protein>
<organism evidence="2 3">
    <name type="scientific">Trichogramma kaykai</name>
    <dbReference type="NCBI Taxonomy" id="54128"/>
    <lineage>
        <taxon>Eukaryota</taxon>
        <taxon>Metazoa</taxon>
        <taxon>Ecdysozoa</taxon>
        <taxon>Arthropoda</taxon>
        <taxon>Hexapoda</taxon>
        <taxon>Insecta</taxon>
        <taxon>Pterygota</taxon>
        <taxon>Neoptera</taxon>
        <taxon>Endopterygota</taxon>
        <taxon>Hymenoptera</taxon>
        <taxon>Apocrita</taxon>
        <taxon>Proctotrupomorpha</taxon>
        <taxon>Chalcidoidea</taxon>
        <taxon>Trichogrammatidae</taxon>
        <taxon>Trichogramma</taxon>
    </lineage>
</organism>
<feature type="region of interest" description="Disordered" evidence="1">
    <location>
        <begin position="1"/>
        <end position="76"/>
    </location>
</feature>
<sequence>MLQLADRRLRSYLRAAPTPPPSPERSAPALMQQTAAQPTGPSGSPPPVWRLIRLDTPPPPRTPRLGPSSLQSAIKRSADTTAANEIEREQLLYGLNVNVQAVYTFGKLEIACKTFTTRAFTSVT</sequence>
<comment type="caution">
    <text evidence="2">The sequence shown here is derived from an EMBL/GenBank/DDBJ whole genome shotgun (WGS) entry which is preliminary data.</text>
</comment>